<dbReference type="AlphaFoldDB" id="A0A2N6VK42"/>
<name>A0A2N6VK42_9MICO</name>
<organism evidence="2 3">
    <name type="scientific">Brevibacterium paucivorans</name>
    <dbReference type="NCBI Taxonomy" id="170994"/>
    <lineage>
        <taxon>Bacteria</taxon>
        <taxon>Bacillati</taxon>
        <taxon>Actinomycetota</taxon>
        <taxon>Actinomycetes</taxon>
        <taxon>Micrococcales</taxon>
        <taxon>Brevibacteriaceae</taxon>
        <taxon>Brevibacterium</taxon>
    </lineage>
</organism>
<gene>
    <name evidence="2" type="ORF">CJ199_12310</name>
</gene>
<evidence type="ECO:0000313" key="2">
    <source>
        <dbReference type="EMBL" id="PMD04393.1"/>
    </source>
</evidence>
<dbReference type="Proteomes" id="UP000235598">
    <property type="component" value="Unassembled WGS sequence"/>
</dbReference>
<comment type="caution">
    <text evidence="2">The sequence shown here is derived from an EMBL/GenBank/DDBJ whole genome shotgun (WGS) entry which is preliminary data.</text>
</comment>
<feature type="region of interest" description="Disordered" evidence="1">
    <location>
        <begin position="45"/>
        <end position="64"/>
    </location>
</feature>
<accession>A0A2N6VK42</accession>
<dbReference type="EMBL" id="PNHK01000099">
    <property type="protein sequence ID" value="PMD04393.1"/>
    <property type="molecule type" value="Genomic_DNA"/>
</dbReference>
<reference evidence="2 3" key="1">
    <citation type="submission" date="2017-09" db="EMBL/GenBank/DDBJ databases">
        <title>Bacterial strain isolated from the female urinary microbiota.</title>
        <authorList>
            <person name="Thomas-White K."/>
            <person name="Kumar N."/>
            <person name="Forster S."/>
            <person name="Putonti C."/>
            <person name="Lawley T."/>
            <person name="Wolfe A.J."/>
        </authorList>
    </citation>
    <scope>NUCLEOTIDE SEQUENCE [LARGE SCALE GENOMIC DNA]</scope>
    <source>
        <strain evidence="2 3">UMB1301</strain>
    </source>
</reference>
<evidence type="ECO:0000313" key="3">
    <source>
        <dbReference type="Proteomes" id="UP000235598"/>
    </source>
</evidence>
<proteinExistence type="predicted"/>
<feature type="non-terminal residue" evidence="2">
    <location>
        <position position="64"/>
    </location>
</feature>
<sequence length="64" mass="6861">MTRIDNPAVFHFRDRRGVFADDDCKFAAGQPLFAAVFCARGQTGGEPQPVDPRFAEGPGHVGVG</sequence>
<protein>
    <submittedName>
        <fullName evidence="2">Uncharacterized protein</fullName>
    </submittedName>
</protein>
<evidence type="ECO:0000256" key="1">
    <source>
        <dbReference type="SAM" id="MobiDB-lite"/>
    </source>
</evidence>